<dbReference type="Gene3D" id="1.10.630.10">
    <property type="entry name" value="Cytochrome P450"/>
    <property type="match status" value="1"/>
</dbReference>
<comment type="cofactor">
    <cofactor evidence="1 8">
        <name>heme</name>
        <dbReference type="ChEBI" id="CHEBI:30413"/>
    </cofactor>
</comment>
<dbReference type="GO" id="GO:0016705">
    <property type="term" value="F:oxidoreductase activity, acting on paired donors, with incorporation or reduction of molecular oxygen"/>
    <property type="evidence" value="ECO:0007669"/>
    <property type="project" value="InterPro"/>
</dbReference>
<gene>
    <name evidence="10" type="ORF">IMSHALPRED_007160</name>
</gene>
<keyword evidence="4 8" id="KW-0479">Metal-binding</keyword>
<dbReference type="PRINTS" id="PR00465">
    <property type="entry name" value="EP450IV"/>
</dbReference>
<dbReference type="SUPFAM" id="SSF48264">
    <property type="entry name" value="Cytochrome P450"/>
    <property type="match status" value="1"/>
</dbReference>
<evidence type="ECO:0000256" key="7">
    <source>
        <dbReference type="ARBA" id="ARBA00023033"/>
    </source>
</evidence>
<dbReference type="InterPro" id="IPR017972">
    <property type="entry name" value="Cyt_P450_CS"/>
</dbReference>
<comment type="caution">
    <text evidence="10">The sequence shown here is derived from an EMBL/GenBank/DDBJ whole genome shotgun (WGS) entry which is preliminary data.</text>
</comment>
<dbReference type="CDD" id="cd11041">
    <property type="entry name" value="CYP503A1-like"/>
    <property type="match status" value="1"/>
</dbReference>
<sequence length="538" mass="61121">MEALLQRLSSPTVALPILFLVIYSIYNRLTAVSSLPAGLPWIGKDSGKIFADTRANLASFSSVRDWLEVGYNKYGKKNISYILPDISGKPEVVLPRAQMAWLIEQPDNVLSTSAFHYDSLEGDYAFTTPQILKDPYHEHVIHKCLPRRIAPLIPGMWEEIQVAMDQTWGLDTEGWKEIGIWENMMRIIPSITNRMMLGLPICRNEDFLKNMGKFAMDVISCATIYLRLTPRFLKPIIGPLVTIPNTRHWRNTTKYTLPIINERLANFKRKQEDPSFEWDEPNDYISWHINIATAEGRHDELTPDMISRRLMPVNFAAIHTTALTITNTIFDLLSSPSSPEWMEGIREEAARVLAEEGGQWTKAGLARCHRSDSAIRESMRVSNFMTRNVLRKVMPPEGIENKAEGWRAPQGVLIGVDIHSVQHDPDIYPDPNTYNAFRFSRPREEADASTVHSAVDGIKNTGLITTSDIFLPFSHGRHACPGRFFVSLEMKLLLAYMVMNYEVEPLKSRPPNVWFGQSSLPPMKATIKVRRKEGTTGK</sequence>
<dbReference type="EMBL" id="CAJPDT010000045">
    <property type="protein sequence ID" value="CAF9927208.1"/>
    <property type="molecule type" value="Genomic_DNA"/>
</dbReference>
<keyword evidence="3 8" id="KW-0349">Heme</keyword>
<evidence type="ECO:0000256" key="2">
    <source>
        <dbReference type="ARBA" id="ARBA00010617"/>
    </source>
</evidence>
<evidence type="ECO:0000256" key="4">
    <source>
        <dbReference type="ARBA" id="ARBA00022723"/>
    </source>
</evidence>
<dbReference type="GO" id="GO:0005506">
    <property type="term" value="F:iron ion binding"/>
    <property type="evidence" value="ECO:0007669"/>
    <property type="project" value="InterPro"/>
</dbReference>
<organism evidence="10 11">
    <name type="scientific">Imshaugia aleurites</name>
    <dbReference type="NCBI Taxonomy" id="172621"/>
    <lineage>
        <taxon>Eukaryota</taxon>
        <taxon>Fungi</taxon>
        <taxon>Dikarya</taxon>
        <taxon>Ascomycota</taxon>
        <taxon>Pezizomycotina</taxon>
        <taxon>Lecanoromycetes</taxon>
        <taxon>OSLEUM clade</taxon>
        <taxon>Lecanoromycetidae</taxon>
        <taxon>Lecanorales</taxon>
        <taxon>Lecanorineae</taxon>
        <taxon>Parmeliaceae</taxon>
        <taxon>Imshaugia</taxon>
    </lineage>
</organism>
<comment type="similarity">
    <text evidence="2 9">Belongs to the cytochrome P450 family.</text>
</comment>
<keyword evidence="7 9" id="KW-0503">Monooxygenase</keyword>
<proteinExistence type="inferred from homology"/>
<evidence type="ECO:0000256" key="3">
    <source>
        <dbReference type="ARBA" id="ARBA00022617"/>
    </source>
</evidence>
<evidence type="ECO:0000256" key="1">
    <source>
        <dbReference type="ARBA" id="ARBA00001971"/>
    </source>
</evidence>
<dbReference type="InterPro" id="IPR002403">
    <property type="entry name" value="Cyt_P450_E_grp-IV"/>
</dbReference>
<feature type="binding site" description="axial binding residue" evidence="8">
    <location>
        <position position="480"/>
    </location>
    <ligand>
        <name>heme</name>
        <dbReference type="ChEBI" id="CHEBI:30413"/>
    </ligand>
    <ligandPart>
        <name>Fe</name>
        <dbReference type="ChEBI" id="CHEBI:18248"/>
    </ligandPart>
</feature>
<reference evidence="10" key="1">
    <citation type="submission" date="2021-03" db="EMBL/GenBank/DDBJ databases">
        <authorList>
            <person name="Tagirdzhanova G."/>
        </authorList>
    </citation>
    <scope>NUCLEOTIDE SEQUENCE</scope>
</reference>
<evidence type="ECO:0000256" key="5">
    <source>
        <dbReference type="ARBA" id="ARBA00023002"/>
    </source>
</evidence>
<dbReference type="PANTHER" id="PTHR46206:SF1">
    <property type="entry name" value="P450, PUTATIVE (EUROFUNG)-RELATED"/>
    <property type="match status" value="1"/>
</dbReference>
<evidence type="ECO:0000313" key="11">
    <source>
        <dbReference type="Proteomes" id="UP000664534"/>
    </source>
</evidence>
<evidence type="ECO:0000313" key="10">
    <source>
        <dbReference type="EMBL" id="CAF9927208.1"/>
    </source>
</evidence>
<dbReference type="OrthoDB" id="1844152at2759"/>
<evidence type="ECO:0000256" key="6">
    <source>
        <dbReference type="ARBA" id="ARBA00023004"/>
    </source>
</evidence>
<accession>A0A8H3FSW0</accession>
<keyword evidence="6 8" id="KW-0408">Iron</keyword>
<protein>
    <recommendedName>
        <fullName evidence="12">Cytochrome P450</fullName>
    </recommendedName>
</protein>
<dbReference type="PANTHER" id="PTHR46206">
    <property type="entry name" value="CYTOCHROME P450"/>
    <property type="match status" value="1"/>
</dbReference>
<dbReference type="GO" id="GO:0004497">
    <property type="term" value="F:monooxygenase activity"/>
    <property type="evidence" value="ECO:0007669"/>
    <property type="project" value="UniProtKB-KW"/>
</dbReference>
<dbReference type="Proteomes" id="UP000664534">
    <property type="component" value="Unassembled WGS sequence"/>
</dbReference>
<keyword evidence="5 9" id="KW-0560">Oxidoreductase</keyword>
<dbReference type="InterPro" id="IPR036396">
    <property type="entry name" value="Cyt_P450_sf"/>
</dbReference>
<dbReference type="AlphaFoldDB" id="A0A8H3FSW0"/>
<evidence type="ECO:0008006" key="12">
    <source>
        <dbReference type="Google" id="ProtNLM"/>
    </source>
</evidence>
<evidence type="ECO:0000256" key="8">
    <source>
        <dbReference type="PIRSR" id="PIRSR602403-1"/>
    </source>
</evidence>
<keyword evidence="11" id="KW-1185">Reference proteome</keyword>
<dbReference type="GO" id="GO:0020037">
    <property type="term" value="F:heme binding"/>
    <property type="evidence" value="ECO:0007669"/>
    <property type="project" value="InterPro"/>
</dbReference>
<evidence type="ECO:0000256" key="9">
    <source>
        <dbReference type="RuleBase" id="RU000461"/>
    </source>
</evidence>
<dbReference type="Pfam" id="PF00067">
    <property type="entry name" value="p450"/>
    <property type="match status" value="1"/>
</dbReference>
<dbReference type="InterPro" id="IPR001128">
    <property type="entry name" value="Cyt_P450"/>
</dbReference>
<dbReference type="PROSITE" id="PS00086">
    <property type="entry name" value="CYTOCHROME_P450"/>
    <property type="match status" value="1"/>
</dbReference>
<name>A0A8H3FSW0_9LECA</name>